<dbReference type="PANTHER" id="PTHR42743">
    <property type="entry name" value="AMINO-ACID AMINOTRANSFERASE"/>
    <property type="match status" value="1"/>
</dbReference>
<dbReference type="NCBIfam" id="NF004761">
    <property type="entry name" value="PRK06092.1"/>
    <property type="match status" value="1"/>
</dbReference>
<evidence type="ECO:0000256" key="6">
    <source>
        <dbReference type="ARBA" id="ARBA00023239"/>
    </source>
</evidence>
<evidence type="ECO:0000256" key="13">
    <source>
        <dbReference type="RuleBase" id="RU004106"/>
    </source>
</evidence>
<dbReference type="NCBIfam" id="TIGR03461">
    <property type="entry name" value="pabC_Proteo"/>
    <property type="match status" value="1"/>
</dbReference>
<dbReference type="GO" id="GO:0005829">
    <property type="term" value="C:cytosol"/>
    <property type="evidence" value="ECO:0007669"/>
    <property type="project" value="TreeGrafter"/>
</dbReference>
<gene>
    <name evidence="15" type="ORF">CSA60_03920</name>
</gene>
<evidence type="ECO:0000256" key="10">
    <source>
        <dbReference type="ARBA" id="ARBA00054027"/>
    </source>
</evidence>
<dbReference type="CDD" id="cd01559">
    <property type="entry name" value="ADCL_like"/>
    <property type="match status" value="1"/>
</dbReference>
<dbReference type="GO" id="GO:0046656">
    <property type="term" value="P:folic acid biosynthetic process"/>
    <property type="evidence" value="ECO:0007669"/>
    <property type="project" value="UniProtKB-KW"/>
</dbReference>
<evidence type="ECO:0000313" key="15">
    <source>
        <dbReference type="EMBL" id="PIE23783.1"/>
    </source>
</evidence>
<keyword evidence="6 15" id="KW-0456">Lyase</keyword>
<dbReference type="EC" id="4.1.3.38" evidence="8 12"/>
<dbReference type="EMBL" id="PDSH01000019">
    <property type="protein sequence ID" value="PIE23783.1"/>
    <property type="molecule type" value="Genomic_DNA"/>
</dbReference>
<dbReference type="GO" id="GO:0008696">
    <property type="term" value="F:4-amino-4-deoxychorismate lyase activity"/>
    <property type="evidence" value="ECO:0007669"/>
    <property type="project" value="UniProtKB-UniRule"/>
</dbReference>
<evidence type="ECO:0000256" key="14">
    <source>
        <dbReference type="RuleBase" id="RU004516"/>
    </source>
</evidence>
<evidence type="ECO:0000256" key="5">
    <source>
        <dbReference type="ARBA" id="ARBA00022909"/>
    </source>
</evidence>
<evidence type="ECO:0000256" key="7">
    <source>
        <dbReference type="ARBA" id="ARBA00035633"/>
    </source>
</evidence>
<protein>
    <recommendedName>
        <fullName evidence="11 12">Aminodeoxychorismate lyase</fullName>
        <ecNumber evidence="8 12">4.1.3.38</ecNumber>
    </recommendedName>
</protein>
<comment type="catalytic activity">
    <reaction evidence="9">
        <text>4-amino-4-deoxychorismate = 4-aminobenzoate + pyruvate + H(+)</text>
        <dbReference type="Rhea" id="RHEA:16201"/>
        <dbReference type="ChEBI" id="CHEBI:15361"/>
        <dbReference type="ChEBI" id="CHEBI:15378"/>
        <dbReference type="ChEBI" id="CHEBI:17836"/>
        <dbReference type="ChEBI" id="CHEBI:58406"/>
        <dbReference type="EC" id="4.1.3.38"/>
    </reaction>
</comment>
<evidence type="ECO:0000256" key="9">
    <source>
        <dbReference type="ARBA" id="ARBA00049529"/>
    </source>
</evidence>
<keyword evidence="5" id="KW-0289">Folate biosynthesis</keyword>
<proteinExistence type="inferred from homology"/>
<comment type="caution">
    <text evidence="15">The sequence shown here is derived from an EMBL/GenBank/DDBJ whole genome shotgun (WGS) entry which is preliminary data.</text>
</comment>
<evidence type="ECO:0000256" key="1">
    <source>
        <dbReference type="ARBA" id="ARBA00001933"/>
    </source>
</evidence>
<comment type="function">
    <text evidence="10">Involved in the biosynthesis of p-aminobenzoate (PABA), a precursor of tetrahydrofolate. Converts 4-amino-4-deoxychorismate into 4-aminobenzoate (PABA) and pyruvate.</text>
</comment>
<evidence type="ECO:0000256" key="11">
    <source>
        <dbReference type="ARBA" id="ARBA00069174"/>
    </source>
</evidence>
<keyword evidence="4 14" id="KW-0663">Pyridoxal phosphate</keyword>
<dbReference type="PANTHER" id="PTHR42743:SF2">
    <property type="entry name" value="AMINODEOXYCHORISMATE LYASE"/>
    <property type="match status" value="1"/>
</dbReference>
<evidence type="ECO:0000256" key="3">
    <source>
        <dbReference type="ARBA" id="ARBA00011738"/>
    </source>
</evidence>
<evidence type="ECO:0000256" key="12">
    <source>
        <dbReference type="NCBIfam" id="TIGR03461"/>
    </source>
</evidence>
<dbReference type="FunFam" id="3.20.10.10:FF:000002">
    <property type="entry name" value="D-alanine aminotransferase"/>
    <property type="match status" value="1"/>
</dbReference>
<comment type="cofactor">
    <cofactor evidence="1 14">
        <name>pyridoxal 5'-phosphate</name>
        <dbReference type="ChEBI" id="CHEBI:597326"/>
    </cofactor>
</comment>
<dbReference type="PROSITE" id="PS00770">
    <property type="entry name" value="AA_TRANSFER_CLASS_4"/>
    <property type="match status" value="1"/>
</dbReference>
<comment type="pathway">
    <text evidence="7">Cofactor biosynthesis; tetrahydrofolate biosynthesis; 4-aminobenzoate from chorismate: step 2/2.</text>
</comment>
<evidence type="ECO:0000256" key="8">
    <source>
        <dbReference type="ARBA" id="ARBA00035676"/>
    </source>
</evidence>
<organism evidence="15 16">
    <name type="scientific">Neptuniibacter caesariensis</name>
    <dbReference type="NCBI Taxonomy" id="207954"/>
    <lineage>
        <taxon>Bacteria</taxon>
        <taxon>Pseudomonadati</taxon>
        <taxon>Pseudomonadota</taxon>
        <taxon>Gammaproteobacteria</taxon>
        <taxon>Oceanospirillales</taxon>
        <taxon>Oceanospirillaceae</taxon>
        <taxon>Neptuniibacter</taxon>
    </lineage>
</organism>
<comment type="subunit">
    <text evidence="3">Homodimer.</text>
</comment>
<dbReference type="GO" id="GO:0030170">
    <property type="term" value="F:pyridoxal phosphate binding"/>
    <property type="evidence" value="ECO:0007669"/>
    <property type="project" value="InterPro"/>
</dbReference>
<dbReference type="Gene3D" id="3.20.10.10">
    <property type="entry name" value="D-amino Acid Aminotransferase, subunit A, domain 2"/>
    <property type="match status" value="1"/>
</dbReference>
<dbReference type="InterPro" id="IPR050571">
    <property type="entry name" value="Class-IV_PLP-Dep_Aminotrnsfr"/>
</dbReference>
<sequence length="270" mass="29975">MQCWVNGLESDQLSVQDRGLAYGDGLFETILIQASKPCLLDEHLQRLARGLQALSFPDSVLDELRADLKQLVLPEQAVLKIIITRGQGDRGYLIPAVQSANRILLLSPVGDFTDQRNKGVRLRLCQYKLSIQPILAGIKHLNRLDQVLARAEWDDPEIAEGIVSDIDSFIVEGTMSNLFWVKNGCLYTPEIDRCGVQGVMRDHIIRLATAAELSVETGHYYKNALLAADEAFICNSVVGIWPVIAIAEQAFAIGPMTRDLQQMLSEELTC</sequence>
<dbReference type="InterPro" id="IPR036038">
    <property type="entry name" value="Aminotransferase-like"/>
</dbReference>
<reference evidence="15 16" key="1">
    <citation type="submission" date="2017-10" db="EMBL/GenBank/DDBJ databases">
        <title>Novel microbial diversity and functional potential in the marine mammal oral microbiome.</title>
        <authorList>
            <person name="Dudek N.K."/>
            <person name="Sun C.L."/>
            <person name="Burstein D."/>
            <person name="Kantor R.S."/>
            <person name="Aliaga Goltsman D.S."/>
            <person name="Bik E.M."/>
            <person name="Thomas B.C."/>
            <person name="Banfield J.F."/>
            <person name="Relman D.A."/>
        </authorList>
    </citation>
    <scope>NUCLEOTIDE SEQUENCE [LARGE SCALE GENOMIC DNA]</scope>
    <source>
        <strain evidence="15">DOLJORAL78_47_21</strain>
    </source>
</reference>
<dbReference type="Gene3D" id="3.30.470.10">
    <property type="match status" value="1"/>
</dbReference>
<name>A0A2G6JK51_NEPCE</name>
<evidence type="ECO:0000256" key="4">
    <source>
        <dbReference type="ARBA" id="ARBA00022898"/>
    </source>
</evidence>
<comment type="similarity">
    <text evidence="2 13">Belongs to the class-IV pyridoxal-phosphate-dependent aminotransferase family.</text>
</comment>
<evidence type="ECO:0000256" key="2">
    <source>
        <dbReference type="ARBA" id="ARBA00009320"/>
    </source>
</evidence>
<dbReference type="GO" id="GO:0008153">
    <property type="term" value="P:4-aminobenzoate biosynthetic process"/>
    <property type="evidence" value="ECO:0007669"/>
    <property type="project" value="UniProtKB-UniRule"/>
</dbReference>
<dbReference type="InterPro" id="IPR043132">
    <property type="entry name" value="BCAT-like_C"/>
</dbReference>
<accession>A0A2G6JK51</accession>
<dbReference type="InterPro" id="IPR043131">
    <property type="entry name" value="BCAT-like_N"/>
</dbReference>
<dbReference type="Proteomes" id="UP000243469">
    <property type="component" value="Unassembled WGS sequence"/>
</dbReference>
<dbReference type="SUPFAM" id="SSF56752">
    <property type="entry name" value="D-aminoacid aminotransferase-like PLP-dependent enzymes"/>
    <property type="match status" value="1"/>
</dbReference>
<dbReference type="InterPro" id="IPR001544">
    <property type="entry name" value="Aminotrans_IV"/>
</dbReference>
<dbReference type="InterPro" id="IPR018300">
    <property type="entry name" value="Aminotrans_IV_CS"/>
</dbReference>
<dbReference type="InterPro" id="IPR017824">
    <property type="entry name" value="Aminodeoxychorismate_lyase_IV"/>
</dbReference>
<dbReference type="AlphaFoldDB" id="A0A2G6JK51"/>
<evidence type="ECO:0000313" key="16">
    <source>
        <dbReference type="Proteomes" id="UP000243469"/>
    </source>
</evidence>
<dbReference type="Pfam" id="PF01063">
    <property type="entry name" value="Aminotran_4"/>
    <property type="match status" value="1"/>
</dbReference>